<reference evidence="1 2" key="1">
    <citation type="submission" date="2021-06" db="EMBL/GenBank/DDBJ databases">
        <title>Caerostris extrusa draft genome.</title>
        <authorList>
            <person name="Kono N."/>
            <person name="Arakawa K."/>
        </authorList>
    </citation>
    <scope>NUCLEOTIDE SEQUENCE [LARGE SCALE GENOMIC DNA]</scope>
</reference>
<dbReference type="AlphaFoldDB" id="A0AAV4Q976"/>
<dbReference type="Proteomes" id="UP001054945">
    <property type="component" value="Unassembled WGS sequence"/>
</dbReference>
<sequence>MLSRFCQIVHGTGILDVSEKNVILLFSGKTQSDCVANSQCEREVRSVLEMLSRFWQIVRGTGILDVSEKNVILFIFQGNAQSDGVCRRNKTEKKKNKTDKTQILNWKILHWAFFGVRLKNREKYFRELYSLCRPPAHNSQCERVVRSVLEMLSRFLQIVRGTGILDVSRKERYPLIFRENVKADYTTNTKSCIWFCSAKFSVRARSEKCPEMLSRFSQIVRGTGIPQRQRKERYPLIFRENAVGLRVSSKQTREK</sequence>
<comment type="caution">
    <text evidence="1">The sequence shown here is derived from an EMBL/GenBank/DDBJ whole genome shotgun (WGS) entry which is preliminary data.</text>
</comment>
<evidence type="ECO:0000313" key="1">
    <source>
        <dbReference type="EMBL" id="GIY04631.1"/>
    </source>
</evidence>
<evidence type="ECO:0000313" key="2">
    <source>
        <dbReference type="Proteomes" id="UP001054945"/>
    </source>
</evidence>
<keyword evidence="2" id="KW-1185">Reference proteome</keyword>
<organism evidence="1 2">
    <name type="scientific">Caerostris extrusa</name>
    <name type="common">Bark spider</name>
    <name type="synonym">Caerostris bankana</name>
    <dbReference type="NCBI Taxonomy" id="172846"/>
    <lineage>
        <taxon>Eukaryota</taxon>
        <taxon>Metazoa</taxon>
        <taxon>Ecdysozoa</taxon>
        <taxon>Arthropoda</taxon>
        <taxon>Chelicerata</taxon>
        <taxon>Arachnida</taxon>
        <taxon>Araneae</taxon>
        <taxon>Araneomorphae</taxon>
        <taxon>Entelegynae</taxon>
        <taxon>Araneoidea</taxon>
        <taxon>Araneidae</taxon>
        <taxon>Caerostris</taxon>
    </lineage>
</organism>
<dbReference type="EMBL" id="BPLR01005738">
    <property type="protein sequence ID" value="GIY04631.1"/>
    <property type="molecule type" value="Genomic_DNA"/>
</dbReference>
<gene>
    <name evidence="1" type="ORF">CEXT_542821</name>
</gene>
<accession>A0AAV4Q976</accession>
<proteinExistence type="predicted"/>
<name>A0AAV4Q976_CAEEX</name>
<protein>
    <submittedName>
        <fullName evidence="1">Uncharacterized protein</fullName>
    </submittedName>
</protein>